<feature type="region of interest" description="Disordered" evidence="9">
    <location>
        <begin position="166"/>
        <end position="197"/>
    </location>
</feature>
<keyword evidence="4" id="KW-0963">Cytoplasm</keyword>
<dbReference type="OrthoDB" id="547031at2759"/>
<feature type="compositionally biased region" description="Basic and acidic residues" evidence="9">
    <location>
        <begin position="347"/>
        <end position="361"/>
    </location>
</feature>
<keyword evidence="12" id="KW-1185">Reference proteome</keyword>
<evidence type="ECO:0000313" key="13">
    <source>
        <dbReference type="RefSeq" id="XP_019647957.1"/>
    </source>
</evidence>
<sequence length="433" mass="46605">MDIFVSPLHGRFSCVTINGISTRTTLKQFLCGTEGVSPEDIVVTHHGKIVQQEDTIQPGGVYRVWPRLVGGKGGFGSMLRAIGAQIEKTTNHEACRDLSGRRMRDVNDEKRLQEWLGKKAEREREREEEKRRKREERLGRNKHFFNDPEYERQKRQIVEGMSDSLQQGLEKAGPSGSGAAAASGAAQKRKAGPAASGTKKLCTWVGLEGMEDLDSLDSDSDDEELSARPMEAAASYDDSSSSSGGSSSRQSTGRASASASCASAAASSSAASGLCATEDTDTSSSEAIYEKDTPSSSKEDCEGDSKNPLLQPRSGVSDGEAGVQQDSRPGLLQVLSPPKNEFLVTSNKKEADKSEPKKEVEPEAIDLSEYSSAGELESLGLDRLKGGLMALGLKCGGTLQERASRLFSVKGLERHQYDPALLAKPSKGKKKKQ</sequence>
<evidence type="ECO:0000256" key="7">
    <source>
        <dbReference type="ARBA" id="ARBA00023242"/>
    </source>
</evidence>
<gene>
    <name evidence="13" type="primary">LOC109488209</name>
</gene>
<dbReference type="AlphaFoldDB" id="A0A6P5AY33"/>
<evidence type="ECO:0000256" key="6">
    <source>
        <dbReference type="ARBA" id="ARBA00023187"/>
    </source>
</evidence>
<feature type="region of interest" description="Disordered" evidence="9">
    <location>
        <begin position="119"/>
        <end position="152"/>
    </location>
</feature>
<accession>A0A6P5AY33</accession>
<evidence type="ECO:0000256" key="9">
    <source>
        <dbReference type="SAM" id="MobiDB-lite"/>
    </source>
</evidence>
<dbReference type="InterPro" id="IPR053822">
    <property type="entry name" value="SDE2-like_dom"/>
</dbReference>
<proteinExistence type="inferred from homology"/>
<keyword evidence="7" id="KW-0539">Nucleus</keyword>
<evidence type="ECO:0000256" key="3">
    <source>
        <dbReference type="ARBA" id="ARBA00008726"/>
    </source>
</evidence>
<organism evidence="12 13">
    <name type="scientific">Branchiostoma belcheri</name>
    <name type="common">Amphioxus</name>
    <dbReference type="NCBI Taxonomy" id="7741"/>
    <lineage>
        <taxon>Eukaryota</taxon>
        <taxon>Metazoa</taxon>
        <taxon>Chordata</taxon>
        <taxon>Cephalochordata</taxon>
        <taxon>Leptocardii</taxon>
        <taxon>Amphioxiformes</taxon>
        <taxon>Branchiostomatidae</taxon>
        <taxon>Branchiostoma</taxon>
    </lineage>
</organism>
<dbReference type="Pfam" id="PF13297">
    <property type="entry name" value="SDE2_2C"/>
    <property type="match status" value="1"/>
</dbReference>
<dbReference type="PANTHER" id="PTHR12786">
    <property type="entry name" value="SPLICING FACTOR SF3A-RELATED"/>
    <property type="match status" value="1"/>
</dbReference>
<evidence type="ECO:0000256" key="2">
    <source>
        <dbReference type="ARBA" id="ARBA00004496"/>
    </source>
</evidence>
<evidence type="ECO:0000259" key="10">
    <source>
        <dbReference type="Pfam" id="PF13297"/>
    </source>
</evidence>
<comment type="subcellular location">
    <subcellularLocation>
        <location evidence="2">Cytoplasm</location>
    </subcellularLocation>
    <subcellularLocation>
        <location evidence="1">Nucleus</location>
    </subcellularLocation>
</comment>
<feature type="compositionally biased region" description="Basic and acidic residues" evidence="9">
    <location>
        <begin position="288"/>
        <end position="305"/>
    </location>
</feature>
<dbReference type="InterPro" id="IPR029071">
    <property type="entry name" value="Ubiquitin-like_domsf"/>
</dbReference>
<dbReference type="GO" id="GO:0005634">
    <property type="term" value="C:nucleus"/>
    <property type="evidence" value="ECO:0007669"/>
    <property type="project" value="UniProtKB-SubCell"/>
</dbReference>
<dbReference type="InterPro" id="IPR025086">
    <property type="entry name" value="SDE2/SF3A3_SAP"/>
</dbReference>
<evidence type="ECO:0000259" key="11">
    <source>
        <dbReference type="Pfam" id="PF22782"/>
    </source>
</evidence>
<evidence type="ECO:0000256" key="8">
    <source>
        <dbReference type="ARBA" id="ARBA00023306"/>
    </source>
</evidence>
<evidence type="ECO:0000256" key="1">
    <source>
        <dbReference type="ARBA" id="ARBA00004123"/>
    </source>
</evidence>
<keyword evidence="5" id="KW-0507">mRNA processing</keyword>
<protein>
    <submittedName>
        <fullName evidence="13">Protein SDE2 homolog</fullName>
    </submittedName>
</protein>
<reference evidence="13" key="1">
    <citation type="submission" date="2025-08" db="UniProtKB">
        <authorList>
            <consortium name="RefSeq"/>
        </authorList>
    </citation>
    <scope>IDENTIFICATION</scope>
    <source>
        <tissue evidence="13">Gonad</tissue>
    </source>
</reference>
<feature type="compositionally biased region" description="Low complexity" evidence="9">
    <location>
        <begin position="171"/>
        <end position="186"/>
    </location>
</feature>
<dbReference type="PANTHER" id="PTHR12786:SF1">
    <property type="entry name" value="SPLICING REGULATOR SDE2"/>
    <property type="match status" value="1"/>
</dbReference>
<feature type="domain" description="SDE2/SF3A3 SAP" evidence="10">
    <location>
        <begin position="351"/>
        <end position="424"/>
    </location>
</feature>
<feature type="compositionally biased region" description="Acidic residues" evidence="9">
    <location>
        <begin position="212"/>
        <end position="224"/>
    </location>
</feature>
<dbReference type="Pfam" id="PF22782">
    <property type="entry name" value="SDE2"/>
    <property type="match status" value="1"/>
</dbReference>
<dbReference type="GO" id="GO:0005737">
    <property type="term" value="C:cytoplasm"/>
    <property type="evidence" value="ECO:0007669"/>
    <property type="project" value="UniProtKB-SubCell"/>
</dbReference>
<feature type="region of interest" description="Disordered" evidence="9">
    <location>
        <begin position="212"/>
        <end position="366"/>
    </location>
</feature>
<dbReference type="GO" id="GO:0006397">
    <property type="term" value="P:mRNA processing"/>
    <property type="evidence" value="ECO:0007669"/>
    <property type="project" value="UniProtKB-KW"/>
</dbReference>
<dbReference type="GeneID" id="109488209"/>
<dbReference type="KEGG" id="bbel:109488209"/>
<evidence type="ECO:0000313" key="12">
    <source>
        <dbReference type="Proteomes" id="UP000515135"/>
    </source>
</evidence>
<feature type="compositionally biased region" description="Low complexity" evidence="9">
    <location>
        <begin position="232"/>
        <end position="272"/>
    </location>
</feature>
<dbReference type="Proteomes" id="UP000515135">
    <property type="component" value="Unplaced"/>
</dbReference>
<comment type="similarity">
    <text evidence="3">Belongs to the SDE2 family.</text>
</comment>
<keyword evidence="6" id="KW-0508">mRNA splicing</keyword>
<dbReference type="SUPFAM" id="SSF54236">
    <property type="entry name" value="Ubiquitin-like"/>
    <property type="match status" value="1"/>
</dbReference>
<keyword evidence="8" id="KW-0131">Cell cycle</keyword>
<dbReference type="InterPro" id="IPR051421">
    <property type="entry name" value="RNA_Proc_DNA_Dmg_Regulator"/>
</dbReference>
<evidence type="ECO:0000256" key="4">
    <source>
        <dbReference type="ARBA" id="ARBA00022490"/>
    </source>
</evidence>
<feature type="domain" description="SDE2-like" evidence="11">
    <location>
        <begin position="70"/>
        <end position="166"/>
    </location>
</feature>
<dbReference type="GO" id="GO:0008380">
    <property type="term" value="P:RNA splicing"/>
    <property type="evidence" value="ECO:0007669"/>
    <property type="project" value="UniProtKB-KW"/>
</dbReference>
<evidence type="ECO:0000256" key="5">
    <source>
        <dbReference type="ARBA" id="ARBA00022664"/>
    </source>
</evidence>
<name>A0A6P5AY33_BRABE</name>
<dbReference type="RefSeq" id="XP_019647957.1">
    <property type="nucleotide sequence ID" value="XM_019792398.1"/>
</dbReference>